<evidence type="ECO:0000259" key="1">
    <source>
        <dbReference type="Pfam" id="PF07171"/>
    </source>
</evidence>
<evidence type="ECO:0000313" key="3">
    <source>
        <dbReference type="EMBL" id="WVX51173.1"/>
    </source>
</evidence>
<evidence type="ECO:0008006" key="5">
    <source>
        <dbReference type="Google" id="ProtNLM"/>
    </source>
</evidence>
<feature type="domain" description="Microcystin LR degradation protein MlrC C-terminal" evidence="1">
    <location>
        <begin position="316"/>
        <end position="493"/>
    </location>
</feature>
<name>A0ABZ2C0U3_9RHOB</name>
<dbReference type="EMBL" id="CP143423">
    <property type="protein sequence ID" value="WVX51173.1"/>
    <property type="molecule type" value="Genomic_DNA"/>
</dbReference>
<sequence>MTTPRNPRIAILGFVLESNRNAPVSDRQSFLDSLYLDADAINHELAGDRSRLPGTVQGFCTEMDRTQRWTPVPILLAEAPPGGPADHRFFLEILEDMRAGLMASGPIDGVYISEHGAGLSTQDDDPDGAVFAMVRDVVGAAVPIIATLDLHGHVTPRMQHSVDVIVAYLTNPHVDQLERGCEAAQTMTAMLSGLKTTSTLIKVPMISPAVSLLTAQGPYADLINYGQTLVSSPILNVSILAGFAPANASTNGMSIVVTADAGQPEAAAAAGQIAQELADRAWADRHRYKAQLTSLEDAVALSREVTENPTKPAIILADVADNPGAGGRGNTMYILQRLHEAGIKDVTVGMIIDPELAGEAHELGIGAQFRAKFNRSETIRFSERFEADARVERLADGDCVGRHGLFEGRRMDLGRCALLSLDGIEVVVATARQQLAEPAFLERLGLDVAKLRVLVVKSRGHFRAGFDEHHTPEQIFEVGVPGLTTPILGDLGLDRVPRPIFPLDPDMEWKAPHCK</sequence>
<dbReference type="InterPro" id="IPR015995">
    <property type="entry name" value="MlrC_N"/>
</dbReference>
<gene>
    <name evidence="3" type="ORF">ROLI_042740</name>
</gene>
<proteinExistence type="predicted"/>
<dbReference type="Pfam" id="PF07171">
    <property type="entry name" value="MlrC_C"/>
    <property type="match status" value="1"/>
</dbReference>
<dbReference type="RefSeq" id="WP_187432256.1">
    <property type="nucleotide sequence ID" value="NZ_CP143423.1"/>
</dbReference>
<protein>
    <recommendedName>
        <fullName evidence="5">MlrC</fullName>
    </recommendedName>
</protein>
<organism evidence="3 4">
    <name type="scientific">Roseobacter fucihabitans</name>
    <dbReference type="NCBI Taxonomy" id="1537242"/>
    <lineage>
        <taxon>Bacteria</taxon>
        <taxon>Pseudomonadati</taxon>
        <taxon>Pseudomonadota</taxon>
        <taxon>Alphaproteobacteria</taxon>
        <taxon>Rhodobacterales</taxon>
        <taxon>Roseobacteraceae</taxon>
        <taxon>Roseobacter</taxon>
    </lineage>
</organism>
<keyword evidence="4" id="KW-1185">Reference proteome</keyword>
<dbReference type="InterPro" id="IPR010799">
    <property type="entry name" value="MlrC_C"/>
</dbReference>
<evidence type="ECO:0000313" key="4">
    <source>
        <dbReference type="Proteomes" id="UP001318682"/>
    </source>
</evidence>
<feature type="domain" description="Microcystin LR degradation protein MlrC N-terminal" evidence="2">
    <location>
        <begin position="8"/>
        <end position="300"/>
    </location>
</feature>
<reference evidence="4" key="1">
    <citation type="submission" date="2024-01" db="EMBL/GenBank/DDBJ databases">
        <title>Roseobacter fucihabitans sp. nov., isolated from the brown alga Fucus spiralis.</title>
        <authorList>
            <person name="Hahnke S."/>
            <person name="Berger M."/>
            <person name="Schlingloff A."/>
            <person name="Athale I."/>
            <person name="Neumann-Schaal M."/>
            <person name="Adenaya A."/>
            <person name="Poehlein A."/>
            <person name="Daniel R."/>
            <person name="Pertersen J."/>
            <person name="Brinkhoff T."/>
        </authorList>
    </citation>
    <scope>NUCLEOTIDE SEQUENCE [LARGE SCALE GENOMIC DNA]</scope>
    <source>
        <strain evidence="4">B14</strain>
    </source>
</reference>
<evidence type="ECO:0000259" key="2">
    <source>
        <dbReference type="Pfam" id="PF07364"/>
    </source>
</evidence>
<dbReference type="Proteomes" id="UP001318682">
    <property type="component" value="Chromosome"/>
</dbReference>
<accession>A0ABZ2C0U3</accession>
<dbReference type="Pfam" id="PF07364">
    <property type="entry name" value="DUF1485"/>
    <property type="match status" value="1"/>
</dbReference>